<dbReference type="CDD" id="cd01094">
    <property type="entry name" value="Alkanesulfonate_monoxygenase"/>
    <property type="match status" value="1"/>
</dbReference>
<evidence type="ECO:0000256" key="1">
    <source>
        <dbReference type="ARBA" id="ARBA00022630"/>
    </source>
</evidence>
<keyword evidence="4 6" id="KW-0503">Monooxygenase</keyword>
<dbReference type="Proteomes" id="UP000198221">
    <property type="component" value="Chromosome I"/>
</dbReference>
<keyword evidence="2" id="KW-0288">FMN</keyword>
<evidence type="ECO:0000256" key="2">
    <source>
        <dbReference type="ARBA" id="ARBA00022643"/>
    </source>
</evidence>
<dbReference type="Gene3D" id="3.20.20.30">
    <property type="entry name" value="Luciferase-like domain"/>
    <property type="match status" value="1"/>
</dbReference>
<sequence>MSHEQPLEVYSYLSPTEHGGTYDHLRRSVDGVAGLDRVLIGYHSFGPDGLLLGTASLAHDPDLNVLIAHRPGVVQPTVAARMVATMSSLSGGRNDLHIVTGGAPGDQYREGDFLGHDDRYRRAGEYVDVLRACWDAAEPFSHDGEFYKVEDVRPNEMQLAKPTRIHMGGASPAALEFGASKADVYMLWGEPLDEVRGRIEQIEKTADKYGRPRPRISLSLRLYIGATDEEAWDVAYQDPAYQKWLAKGAEVSDRKHNEDAGRNRQLEVARRGERHDDCLWMGIVAALNGLGNAAALVGAEDRVMETLRRYRELGVDTFLVSGELGHWRPSLTPTVHRMKREL</sequence>
<dbReference type="SUPFAM" id="SSF51679">
    <property type="entry name" value="Bacterial luciferase-like"/>
    <property type="match status" value="1"/>
</dbReference>
<dbReference type="PANTHER" id="PTHR42847:SF4">
    <property type="entry name" value="ALKANESULFONATE MONOOXYGENASE-RELATED"/>
    <property type="match status" value="1"/>
</dbReference>
<proteinExistence type="predicted"/>
<dbReference type="Pfam" id="PF00296">
    <property type="entry name" value="Bac_luciferase"/>
    <property type="match status" value="1"/>
</dbReference>
<gene>
    <name evidence="6" type="ORF">GA0070613_5017</name>
</gene>
<dbReference type="InterPro" id="IPR050172">
    <property type="entry name" value="SsuD_RutA_monooxygenase"/>
</dbReference>
<organism evidence="6 7">
    <name type="scientific">Micromonospora inositola</name>
    <dbReference type="NCBI Taxonomy" id="47865"/>
    <lineage>
        <taxon>Bacteria</taxon>
        <taxon>Bacillati</taxon>
        <taxon>Actinomycetota</taxon>
        <taxon>Actinomycetes</taxon>
        <taxon>Micromonosporales</taxon>
        <taxon>Micromonosporaceae</taxon>
        <taxon>Micromonospora</taxon>
    </lineage>
</organism>
<dbReference type="PANTHER" id="PTHR42847">
    <property type="entry name" value="ALKANESULFONATE MONOOXYGENASE"/>
    <property type="match status" value="1"/>
</dbReference>
<dbReference type="GO" id="GO:0004497">
    <property type="term" value="F:monooxygenase activity"/>
    <property type="evidence" value="ECO:0007669"/>
    <property type="project" value="UniProtKB-KW"/>
</dbReference>
<evidence type="ECO:0000313" key="6">
    <source>
        <dbReference type="EMBL" id="SCG72064.1"/>
    </source>
</evidence>
<keyword evidence="3" id="KW-0560">Oxidoreductase</keyword>
<dbReference type="InterPro" id="IPR011251">
    <property type="entry name" value="Luciferase-like_dom"/>
</dbReference>
<evidence type="ECO:0000313" key="7">
    <source>
        <dbReference type="Proteomes" id="UP000198221"/>
    </source>
</evidence>
<dbReference type="EMBL" id="LT607754">
    <property type="protein sequence ID" value="SCG72064.1"/>
    <property type="molecule type" value="Genomic_DNA"/>
</dbReference>
<dbReference type="AlphaFoldDB" id="A0A1C5JN91"/>
<evidence type="ECO:0000259" key="5">
    <source>
        <dbReference type="Pfam" id="PF00296"/>
    </source>
</evidence>
<accession>A0A1C5JN91</accession>
<reference evidence="7" key="1">
    <citation type="submission" date="2016-06" db="EMBL/GenBank/DDBJ databases">
        <authorList>
            <person name="Varghese N."/>
            <person name="Submissions Spin"/>
        </authorList>
    </citation>
    <scope>NUCLEOTIDE SEQUENCE [LARGE SCALE GENOMIC DNA]</scope>
    <source>
        <strain evidence="7">DSM 43819</strain>
    </source>
</reference>
<dbReference type="OrthoDB" id="9814695at2"/>
<feature type="domain" description="Luciferase-like" evidence="5">
    <location>
        <begin position="33"/>
        <end position="317"/>
    </location>
</feature>
<keyword evidence="7" id="KW-1185">Reference proteome</keyword>
<evidence type="ECO:0000256" key="4">
    <source>
        <dbReference type="ARBA" id="ARBA00023033"/>
    </source>
</evidence>
<keyword evidence="1" id="KW-0285">Flavoprotein</keyword>
<dbReference type="RefSeq" id="WP_089014458.1">
    <property type="nucleotide sequence ID" value="NZ_LT607754.1"/>
</dbReference>
<dbReference type="GO" id="GO:0016705">
    <property type="term" value="F:oxidoreductase activity, acting on paired donors, with incorporation or reduction of molecular oxygen"/>
    <property type="evidence" value="ECO:0007669"/>
    <property type="project" value="InterPro"/>
</dbReference>
<protein>
    <submittedName>
        <fullName evidence="6">Alkanesulfonate monooxygenase</fullName>
    </submittedName>
</protein>
<evidence type="ECO:0000256" key="3">
    <source>
        <dbReference type="ARBA" id="ARBA00023002"/>
    </source>
</evidence>
<dbReference type="InterPro" id="IPR036661">
    <property type="entry name" value="Luciferase-like_sf"/>
</dbReference>
<name>A0A1C5JN91_9ACTN</name>